<dbReference type="PANTHER" id="PTHR10572:SF24">
    <property type="entry name" value="3-HYDROXY-3-METHYLGLUTARYL-COENZYME A REDUCTASE"/>
    <property type="match status" value="1"/>
</dbReference>
<name>S0L8W3_9ENTE</name>
<keyword evidence="2 3" id="KW-0560">Oxidoreductase</keyword>
<dbReference type="eggNOG" id="COG1257">
    <property type="taxonomic scope" value="Bacteria"/>
</dbReference>
<dbReference type="PANTHER" id="PTHR10572">
    <property type="entry name" value="3-HYDROXY-3-METHYLGLUTARYL-COENZYME A REDUCTASE"/>
    <property type="match status" value="1"/>
</dbReference>
<dbReference type="InterPro" id="IPR009029">
    <property type="entry name" value="HMG_CoA_Rdtase_sub-bd_dom_sf"/>
</dbReference>
<dbReference type="CDD" id="cd00644">
    <property type="entry name" value="HMG-CoA_reductase_classII"/>
    <property type="match status" value="1"/>
</dbReference>
<reference evidence="4 5" key="1">
    <citation type="submission" date="2013-03" db="EMBL/GenBank/DDBJ databases">
        <title>The Genome Sequence of Enterococcus sulfureus ATCC_49903 (PacBio/Illumina hybrid assembly).</title>
        <authorList>
            <consortium name="The Broad Institute Genomics Platform"/>
            <consortium name="The Broad Institute Genome Sequencing Center for Infectious Disease"/>
            <person name="Earl A."/>
            <person name="Russ C."/>
            <person name="Gilmore M."/>
            <person name="Surin D."/>
            <person name="Walker B."/>
            <person name="Young S."/>
            <person name="Zeng Q."/>
            <person name="Gargeya S."/>
            <person name="Fitzgerald M."/>
            <person name="Haas B."/>
            <person name="Abouelleil A."/>
            <person name="Allen A.W."/>
            <person name="Alvarado L."/>
            <person name="Arachchi H.M."/>
            <person name="Berlin A.M."/>
            <person name="Chapman S.B."/>
            <person name="Gainer-Dewar J."/>
            <person name="Goldberg J."/>
            <person name="Griggs A."/>
            <person name="Gujja S."/>
            <person name="Hansen M."/>
            <person name="Howarth C."/>
            <person name="Imamovic A."/>
            <person name="Ireland A."/>
            <person name="Larimer J."/>
            <person name="McCowan C."/>
            <person name="Murphy C."/>
            <person name="Pearson M."/>
            <person name="Poon T.W."/>
            <person name="Priest M."/>
            <person name="Roberts A."/>
            <person name="Saif S."/>
            <person name="Shea T."/>
            <person name="Sisk P."/>
            <person name="Sykes S."/>
            <person name="Wortman J."/>
            <person name="Nusbaum C."/>
            <person name="Birren B."/>
        </authorList>
    </citation>
    <scope>NUCLEOTIDE SEQUENCE [LARGE SCALE GENOMIC DNA]</scope>
    <source>
        <strain evidence="4 5">ATCC 49903</strain>
    </source>
</reference>
<evidence type="ECO:0000256" key="2">
    <source>
        <dbReference type="ARBA" id="ARBA00023002"/>
    </source>
</evidence>
<organism evidence="4 5">
    <name type="scientific">Enterococcus sulfureus ATCC 49903</name>
    <dbReference type="NCBI Taxonomy" id="1140003"/>
    <lineage>
        <taxon>Bacteria</taxon>
        <taxon>Bacillati</taxon>
        <taxon>Bacillota</taxon>
        <taxon>Bacilli</taxon>
        <taxon>Lactobacillales</taxon>
        <taxon>Enterococcaceae</taxon>
        <taxon>Enterococcus</taxon>
    </lineage>
</organism>
<gene>
    <name evidence="4" type="ORF">I573_01905</name>
</gene>
<dbReference type="InterPro" id="IPR009023">
    <property type="entry name" value="HMG_CoA_Rdtase_NAD(P)-bd_sf"/>
</dbReference>
<dbReference type="GO" id="GO:0015936">
    <property type="term" value="P:coenzyme A metabolic process"/>
    <property type="evidence" value="ECO:0007669"/>
    <property type="project" value="InterPro"/>
</dbReference>
<comment type="caution">
    <text evidence="4">The sequence shown here is derived from an EMBL/GenBank/DDBJ whole genome shotgun (WGS) entry which is preliminary data.</text>
</comment>
<dbReference type="GO" id="GO:0140643">
    <property type="term" value="F:hydroxymethylglutaryl-CoA reductase (NADH) activity"/>
    <property type="evidence" value="ECO:0007669"/>
    <property type="project" value="UniProtKB-EC"/>
</dbReference>
<dbReference type="PATRIC" id="fig|1140003.3.peg.731"/>
<dbReference type="NCBIfam" id="TIGR00532">
    <property type="entry name" value="HMG_CoA_R_NAD"/>
    <property type="match status" value="1"/>
</dbReference>
<dbReference type="SUPFAM" id="SSF55035">
    <property type="entry name" value="NAD-binding domain of HMG-CoA reductase"/>
    <property type="match status" value="1"/>
</dbReference>
<dbReference type="InterPro" id="IPR023074">
    <property type="entry name" value="HMG_CoA_Rdtase_cat_sf"/>
</dbReference>
<dbReference type="PROSITE" id="PS50065">
    <property type="entry name" value="HMG_COA_REDUCTASE_4"/>
    <property type="match status" value="1"/>
</dbReference>
<accession>S0L8W3</accession>
<comment type="similarity">
    <text evidence="1 3">Belongs to the HMG-CoA reductase family.</text>
</comment>
<evidence type="ECO:0000256" key="3">
    <source>
        <dbReference type="RuleBase" id="RU361219"/>
    </source>
</evidence>
<dbReference type="EC" id="1.1.1.88" evidence="3"/>
<dbReference type="Gene3D" id="3.90.770.10">
    <property type="entry name" value="3-hydroxy-3-methylglutaryl-coenzyme A Reductase, Chain A, domain 2"/>
    <property type="match status" value="2"/>
</dbReference>
<dbReference type="PROSITE" id="PS01192">
    <property type="entry name" value="HMG_COA_REDUCTASE_3"/>
    <property type="match status" value="1"/>
</dbReference>
<sequence length="415" mass="45309">MNKPFYKQTPAQRRTVLSEQAQLTEAEQKELAHQTLSEELATHLIENQVSEFAVPIGIVNGLKVNDRIRVLALATEEPSVIAACNYGAKMVHEVGVQTEMKTKFVRGQIIFPNVSDCDRLVDLLQRKKEEMIAQAHQAHPSIVTRGGGVQAIEIRALSAEYVSCDLIVDPKEAMGANMVNTMAEAVKRYLMTQTDEEILMGILSNYATEAMVTARVVVPFQALAKSAPGKLVAKRIVQASKAAQLDVYRAVTHNKGIMNGMEAFVLATGNDTRAFAAAVHAYAARHGQYQGLTMWQLEEEHLVGTIEIPSLLGSVGGAITLLPKAKLVSKLAQQPTASELGQLTAAIGLVQNLAALRALVSEGIQQGHMSLQARTLAMTVGAIGDEIEYVTKRLQEDTMNQEVAKKWLEVYRQTK</sequence>
<evidence type="ECO:0000256" key="1">
    <source>
        <dbReference type="ARBA" id="ARBA00007661"/>
    </source>
</evidence>
<dbReference type="OrthoDB" id="9764892at2"/>
<dbReference type="Proteomes" id="UP000015961">
    <property type="component" value="Unassembled WGS sequence"/>
</dbReference>
<keyword evidence="5" id="KW-1185">Reference proteome</keyword>
<keyword evidence="3" id="KW-0520">NAD</keyword>
<evidence type="ECO:0000313" key="5">
    <source>
        <dbReference type="Proteomes" id="UP000015961"/>
    </source>
</evidence>
<dbReference type="Gene3D" id="1.10.8.660">
    <property type="match status" value="1"/>
</dbReference>
<dbReference type="GO" id="GO:0004420">
    <property type="term" value="F:hydroxymethylglutaryl-CoA reductase (NADPH) activity"/>
    <property type="evidence" value="ECO:0007669"/>
    <property type="project" value="InterPro"/>
</dbReference>
<comment type="pathway">
    <text evidence="3">Metabolic intermediate metabolism; (R)-mevalonate degradation; (S)-3-hydroxy-3-methylglutaryl-CoA from (R)-mevalonate: step 1/1.</text>
</comment>
<dbReference type="SUPFAM" id="SSF56542">
    <property type="entry name" value="Substrate-binding domain of HMG-CoA reductase"/>
    <property type="match status" value="1"/>
</dbReference>
<dbReference type="Pfam" id="PF00368">
    <property type="entry name" value="HMG-CoA_red"/>
    <property type="match status" value="1"/>
</dbReference>
<evidence type="ECO:0000313" key="4">
    <source>
        <dbReference type="EMBL" id="EOT84178.1"/>
    </source>
</evidence>
<proteinExistence type="inferred from homology"/>
<comment type="catalytic activity">
    <reaction evidence="3">
        <text>(R)-mevalonate + 2 NAD(+) + CoA = (3S)-3-hydroxy-3-methylglutaryl-CoA + 2 NADH + 2 H(+)</text>
        <dbReference type="Rhea" id="RHEA:14833"/>
        <dbReference type="ChEBI" id="CHEBI:15378"/>
        <dbReference type="ChEBI" id="CHEBI:36464"/>
        <dbReference type="ChEBI" id="CHEBI:43074"/>
        <dbReference type="ChEBI" id="CHEBI:57287"/>
        <dbReference type="ChEBI" id="CHEBI:57540"/>
        <dbReference type="ChEBI" id="CHEBI:57945"/>
        <dbReference type="EC" id="1.1.1.88"/>
    </reaction>
</comment>
<protein>
    <recommendedName>
        <fullName evidence="3">3-hydroxy-3-methylglutaryl coenzyme A reductase</fullName>
        <shortName evidence="3">HMG-CoA reductase</shortName>
        <ecNumber evidence="3">1.1.1.88</ecNumber>
    </recommendedName>
</protein>
<dbReference type="EMBL" id="ASWO01000005">
    <property type="protein sequence ID" value="EOT84178.1"/>
    <property type="molecule type" value="Genomic_DNA"/>
</dbReference>
<dbReference type="AlphaFoldDB" id="S0L8W3"/>
<dbReference type="InterPro" id="IPR002202">
    <property type="entry name" value="HMG_CoA_Rdtase"/>
</dbReference>
<dbReference type="InterPro" id="IPR023076">
    <property type="entry name" value="HMG_CoA_Rdtase_CS"/>
</dbReference>
<dbReference type="UniPathway" id="UPA00257">
    <property type="reaction ID" value="UER00367"/>
</dbReference>
<dbReference type="InterPro" id="IPR004553">
    <property type="entry name" value="HMG_CoA_Rdtase_bac-typ"/>
</dbReference>
<dbReference type="STRING" id="1140003.OMY_00773"/>